<dbReference type="AlphaFoldDB" id="A0AAN7H348"/>
<keyword evidence="1" id="KW-0812">Transmembrane</keyword>
<evidence type="ECO:0000313" key="3">
    <source>
        <dbReference type="Proteomes" id="UP001301958"/>
    </source>
</evidence>
<keyword evidence="1" id="KW-0472">Membrane</keyword>
<dbReference type="PANTHER" id="PTHR35043:SF7">
    <property type="entry name" value="TRANSCRIPTION FACTOR DOMAIN-CONTAINING PROTEIN"/>
    <property type="match status" value="1"/>
</dbReference>
<organism evidence="2 3">
    <name type="scientific">Podospora fimiseda</name>
    <dbReference type="NCBI Taxonomy" id="252190"/>
    <lineage>
        <taxon>Eukaryota</taxon>
        <taxon>Fungi</taxon>
        <taxon>Dikarya</taxon>
        <taxon>Ascomycota</taxon>
        <taxon>Pezizomycotina</taxon>
        <taxon>Sordariomycetes</taxon>
        <taxon>Sordariomycetidae</taxon>
        <taxon>Sordariales</taxon>
        <taxon>Podosporaceae</taxon>
        <taxon>Podospora</taxon>
    </lineage>
</organism>
<keyword evidence="3" id="KW-1185">Reference proteome</keyword>
<dbReference type="Proteomes" id="UP001301958">
    <property type="component" value="Unassembled WGS sequence"/>
</dbReference>
<dbReference type="PANTHER" id="PTHR35043">
    <property type="entry name" value="TRANSCRIPTION FACTOR DOMAIN-CONTAINING PROTEIN"/>
    <property type="match status" value="1"/>
</dbReference>
<name>A0AAN7H348_9PEZI</name>
<gene>
    <name evidence="2" type="ORF">QBC38DRAFT_500265</name>
</gene>
<feature type="transmembrane region" description="Helical" evidence="1">
    <location>
        <begin position="58"/>
        <end position="76"/>
    </location>
</feature>
<feature type="transmembrane region" description="Helical" evidence="1">
    <location>
        <begin position="24"/>
        <end position="46"/>
    </location>
</feature>
<sequence length="327" mass="37442">MNWFGNATANETVAWPRVRGTSSILTGCLATLLLCSLTPVHLNVPAPGEAAQQSWRKVYWMIMGLLAPEIVAFMAWNQLRSCRLVFKAMRNTFGESVPPTTWDLVNIWVKSTWKFVSRALKRLYGIFRSSPPWPMETRPYGEEGTKMVKVYELENASCISSREENVEAQAGIEQSQKHQWTKLRSWYAVMGGFAIDTRHFQQDFVPGSPEIQTLSPDGLILLARCRPEVIPDISKEEILDKSKADDIKKFLVYGRLCEDIVAFLAIFSHYHGRRELDILLYQPEKASPPRVRFFTTWNIEDESHSTLKIPEHDPEWADSVSELPSDY</sequence>
<comment type="caution">
    <text evidence="2">The sequence shown here is derived from an EMBL/GenBank/DDBJ whole genome shotgun (WGS) entry which is preliminary data.</text>
</comment>
<proteinExistence type="predicted"/>
<evidence type="ECO:0000313" key="2">
    <source>
        <dbReference type="EMBL" id="KAK4226609.1"/>
    </source>
</evidence>
<reference evidence="2" key="1">
    <citation type="journal article" date="2023" name="Mol. Phylogenet. Evol.">
        <title>Genome-scale phylogeny and comparative genomics of the fungal order Sordariales.</title>
        <authorList>
            <person name="Hensen N."/>
            <person name="Bonometti L."/>
            <person name="Westerberg I."/>
            <person name="Brannstrom I.O."/>
            <person name="Guillou S."/>
            <person name="Cros-Aarteil S."/>
            <person name="Calhoun S."/>
            <person name="Haridas S."/>
            <person name="Kuo A."/>
            <person name="Mondo S."/>
            <person name="Pangilinan J."/>
            <person name="Riley R."/>
            <person name="LaButti K."/>
            <person name="Andreopoulos B."/>
            <person name="Lipzen A."/>
            <person name="Chen C."/>
            <person name="Yan M."/>
            <person name="Daum C."/>
            <person name="Ng V."/>
            <person name="Clum A."/>
            <person name="Steindorff A."/>
            <person name="Ohm R.A."/>
            <person name="Martin F."/>
            <person name="Silar P."/>
            <person name="Natvig D.O."/>
            <person name="Lalanne C."/>
            <person name="Gautier V."/>
            <person name="Ament-Velasquez S.L."/>
            <person name="Kruys A."/>
            <person name="Hutchinson M.I."/>
            <person name="Powell A.J."/>
            <person name="Barry K."/>
            <person name="Miller A.N."/>
            <person name="Grigoriev I.V."/>
            <person name="Debuchy R."/>
            <person name="Gladieux P."/>
            <person name="Hiltunen Thoren M."/>
            <person name="Johannesson H."/>
        </authorList>
    </citation>
    <scope>NUCLEOTIDE SEQUENCE</scope>
    <source>
        <strain evidence="2">CBS 990.96</strain>
    </source>
</reference>
<protein>
    <submittedName>
        <fullName evidence="2">Uncharacterized protein</fullName>
    </submittedName>
</protein>
<accession>A0AAN7H348</accession>
<dbReference type="EMBL" id="MU865345">
    <property type="protein sequence ID" value="KAK4226609.1"/>
    <property type="molecule type" value="Genomic_DNA"/>
</dbReference>
<reference evidence="2" key="2">
    <citation type="submission" date="2023-05" db="EMBL/GenBank/DDBJ databases">
        <authorList>
            <consortium name="Lawrence Berkeley National Laboratory"/>
            <person name="Steindorff A."/>
            <person name="Hensen N."/>
            <person name="Bonometti L."/>
            <person name="Westerberg I."/>
            <person name="Brannstrom I.O."/>
            <person name="Guillou S."/>
            <person name="Cros-Aarteil S."/>
            <person name="Calhoun S."/>
            <person name="Haridas S."/>
            <person name="Kuo A."/>
            <person name="Mondo S."/>
            <person name="Pangilinan J."/>
            <person name="Riley R."/>
            <person name="Labutti K."/>
            <person name="Andreopoulos B."/>
            <person name="Lipzen A."/>
            <person name="Chen C."/>
            <person name="Yanf M."/>
            <person name="Daum C."/>
            <person name="Ng V."/>
            <person name="Clum A."/>
            <person name="Ohm R."/>
            <person name="Martin F."/>
            <person name="Silar P."/>
            <person name="Natvig D."/>
            <person name="Lalanne C."/>
            <person name="Gautier V."/>
            <person name="Ament-Velasquez S.L."/>
            <person name="Kruys A."/>
            <person name="Hutchinson M.I."/>
            <person name="Powell A.J."/>
            <person name="Barry K."/>
            <person name="Miller A.N."/>
            <person name="Grigoriev I.V."/>
            <person name="Debuchy R."/>
            <person name="Gladieux P."/>
            <person name="Thoren M.H."/>
            <person name="Johannesson H."/>
        </authorList>
    </citation>
    <scope>NUCLEOTIDE SEQUENCE</scope>
    <source>
        <strain evidence="2">CBS 990.96</strain>
    </source>
</reference>
<keyword evidence="1" id="KW-1133">Transmembrane helix</keyword>
<evidence type="ECO:0000256" key="1">
    <source>
        <dbReference type="SAM" id="Phobius"/>
    </source>
</evidence>